<evidence type="ECO:0000256" key="2">
    <source>
        <dbReference type="ARBA" id="ARBA00008640"/>
    </source>
</evidence>
<feature type="transmembrane region" description="Helical" evidence="7">
    <location>
        <begin position="201"/>
        <end position="222"/>
    </location>
</feature>
<evidence type="ECO:0000313" key="12">
    <source>
        <dbReference type="Proteomes" id="UP000011016"/>
    </source>
</evidence>
<reference evidence="10 11" key="2">
    <citation type="submission" date="2012-08" db="EMBL/GenBank/DDBJ databases">
        <title>The Genome Sequence of Turicella otitidis ATCC 51513.</title>
        <authorList>
            <consortium name="The Broad Institute Genome Sequencing Platform"/>
            <person name="Earl A."/>
            <person name="Ward D."/>
            <person name="Feldgarden M."/>
            <person name="Gevers D."/>
            <person name="Huys G."/>
            <person name="Walker B."/>
            <person name="Young S.K."/>
            <person name="Zeng Q."/>
            <person name="Gargeya S."/>
            <person name="Fitzgerald M."/>
            <person name="Haas B."/>
            <person name="Abouelleil A."/>
            <person name="Alvarado L."/>
            <person name="Arachchi H.M."/>
            <person name="Berlin A.M."/>
            <person name="Chapman S.B."/>
            <person name="Goldberg J."/>
            <person name="Griggs A."/>
            <person name="Gujja S."/>
            <person name="Hansen M."/>
            <person name="Howarth C."/>
            <person name="Imamovic A."/>
            <person name="Larimer J."/>
            <person name="McCowen C."/>
            <person name="Montmayeur A."/>
            <person name="Murphy C."/>
            <person name="Neiman D."/>
            <person name="Pearson M."/>
            <person name="Priest M."/>
            <person name="Roberts A."/>
            <person name="Saif S."/>
            <person name="Shea T."/>
            <person name="Sisk P."/>
            <person name="Sykes S."/>
            <person name="Wortman J."/>
            <person name="Nusbaum C."/>
            <person name="Birren B."/>
        </authorList>
    </citation>
    <scope>NUCLEOTIDE SEQUENCE [LARGE SCALE GENOMIC DNA]</scope>
    <source>
        <strain evidence="10 11">ATCC 51513</strain>
    </source>
</reference>
<dbReference type="EMBL" id="AHAE01000032">
    <property type="protein sequence ID" value="EJZ82449.1"/>
    <property type="molecule type" value="Genomic_DNA"/>
</dbReference>
<dbReference type="STRING" id="29321.AAV33_00225"/>
<dbReference type="RefSeq" id="WP_004600564.1">
    <property type="nucleotide sequence ID" value="NZ_HF541866.1"/>
</dbReference>
<evidence type="ECO:0000256" key="7">
    <source>
        <dbReference type="RuleBase" id="RU366058"/>
    </source>
</evidence>
<dbReference type="OrthoDB" id="5242213at2"/>
<keyword evidence="5 7" id="KW-1133">Transmembrane helix</keyword>
<evidence type="ECO:0000313" key="9">
    <source>
        <dbReference type="EMBL" id="CCI83556.1"/>
    </source>
</evidence>
<dbReference type="PANTHER" id="PTHR12677">
    <property type="entry name" value="GOLGI APPARATUS MEMBRANE PROTEIN TVP38-RELATED"/>
    <property type="match status" value="1"/>
</dbReference>
<comment type="similarity">
    <text evidence="2 7">Belongs to the TVP38/TMEM64 family.</text>
</comment>
<sequence>MPTTHTHGGSARIAPRGRRGRLLVAAGLAAAVLLAAFFIEVPSLGTLRAWADDAGAWFVVVFWLLYVAITQLPVPRTILTVAAGVLFGVAEGIVVVLTATTASAVVSLVLVRRVLGGWLSSRLKHPLARAIDERLRTRGWLAVGSLRMIAGVPFALMNYVAALTSVRVVPFAVATFVGSAPGSIVTVVLGDALGGRPDPLAIGLTVVIALVGFAGLALDGLLPVRNQGLTRDEREGSLGSDQA</sequence>
<keyword evidence="11" id="KW-1185">Reference proteome</keyword>
<protein>
    <recommendedName>
        <fullName evidence="7">TVP38/TMEM64 family membrane protein</fullName>
    </recommendedName>
</protein>
<evidence type="ECO:0000259" key="8">
    <source>
        <dbReference type="Pfam" id="PF09335"/>
    </source>
</evidence>
<evidence type="ECO:0000256" key="5">
    <source>
        <dbReference type="ARBA" id="ARBA00022989"/>
    </source>
</evidence>
<evidence type="ECO:0000256" key="1">
    <source>
        <dbReference type="ARBA" id="ARBA00004651"/>
    </source>
</evidence>
<dbReference type="HOGENOM" id="CLU_038944_4_0_11"/>
<feature type="transmembrane region" description="Helical" evidence="7">
    <location>
        <begin position="81"/>
        <end position="111"/>
    </location>
</feature>
<dbReference type="PATRIC" id="fig|883169.3.peg.644"/>
<dbReference type="InterPro" id="IPR032816">
    <property type="entry name" value="VTT_dom"/>
</dbReference>
<dbReference type="EMBL" id="CAJZ01000114">
    <property type="protein sequence ID" value="CCI83556.1"/>
    <property type="molecule type" value="Genomic_DNA"/>
</dbReference>
<feature type="transmembrane region" description="Helical" evidence="7">
    <location>
        <begin position="168"/>
        <end position="189"/>
    </location>
</feature>
<evidence type="ECO:0000256" key="4">
    <source>
        <dbReference type="ARBA" id="ARBA00022692"/>
    </source>
</evidence>
<reference evidence="9 12" key="1">
    <citation type="journal article" date="2012" name="J. Bacteriol.">
        <title>Draft Genome Sequence of Turicella otitidis ATCC 51513, Isolated from Middle Ear Fluid from a Child with Otitis Media.</title>
        <authorList>
            <person name="Brinkrolf K."/>
            <person name="Schneider J."/>
            <person name="Knecht M."/>
            <person name="Ruckert C."/>
            <person name="Tauch A."/>
        </authorList>
    </citation>
    <scope>NUCLEOTIDE SEQUENCE [LARGE SCALE GENOMIC DNA]</scope>
    <source>
        <strain evidence="9 12">ATCC 51513</strain>
    </source>
</reference>
<feature type="transmembrane region" description="Helical" evidence="7">
    <location>
        <begin position="21"/>
        <end position="39"/>
    </location>
</feature>
<proteinExistence type="inferred from homology"/>
<feature type="transmembrane region" description="Helical" evidence="7">
    <location>
        <begin position="54"/>
        <end position="74"/>
    </location>
</feature>
<keyword evidence="6 7" id="KW-0472">Membrane</keyword>
<evidence type="ECO:0000313" key="10">
    <source>
        <dbReference type="EMBL" id="EJZ82449.1"/>
    </source>
</evidence>
<dbReference type="Proteomes" id="UP000011016">
    <property type="component" value="Unassembled WGS sequence"/>
</dbReference>
<dbReference type="GO" id="GO:0005886">
    <property type="term" value="C:plasma membrane"/>
    <property type="evidence" value="ECO:0007669"/>
    <property type="project" value="UniProtKB-SubCell"/>
</dbReference>
<dbReference type="AlphaFoldDB" id="I7JW30"/>
<name>I7JW30_9CORY</name>
<evidence type="ECO:0000313" key="11">
    <source>
        <dbReference type="Proteomes" id="UP000006078"/>
    </source>
</evidence>
<keyword evidence="4 7" id="KW-0812">Transmembrane</keyword>
<accession>I7JW30</accession>
<dbReference type="Pfam" id="PF09335">
    <property type="entry name" value="VTT_dom"/>
    <property type="match status" value="1"/>
</dbReference>
<keyword evidence="3 7" id="KW-1003">Cell membrane</keyword>
<feature type="domain" description="VTT" evidence="8">
    <location>
        <begin position="74"/>
        <end position="191"/>
    </location>
</feature>
<dbReference type="InterPro" id="IPR015414">
    <property type="entry name" value="TMEM64"/>
</dbReference>
<dbReference type="PANTHER" id="PTHR12677:SF59">
    <property type="entry name" value="GOLGI APPARATUS MEMBRANE PROTEIN TVP38-RELATED"/>
    <property type="match status" value="1"/>
</dbReference>
<comment type="caution">
    <text evidence="9">The sequence shown here is derived from an EMBL/GenBank/DDBJ whole genome shotgun (WGS) entry which is preliminary data.</text>
</comment>
<feature type="transmembrane region" description="Helical" evidence="7">
    <location>
        <begin position="139"/>
        <end position="161"/>
    </location>
</feature>
<gene>
    <name evidence="9" type="ORF">BN46_0824</name>
    <name evidence="10" type="ORF">HMPREF9719_00674</name>
</gene>
<comment type="subcellular location">
    <subcellularLocation>
        <location evidence="1 7">Cell membrane</location>
        <topology evidence="1 7">Multi-pass membrane protein</topology>
    </subcellularLocation>
</comment>
<dbReference type="Proteomes" id="UP000006078">
    <property type="component" value="Unassembled WGS sequence"/>
</dbReference>
<evidence type="ECO:0000256" key="6">
    <source>
        <dbReference type="ARBA" id="ARBA00023136"/>
    </source>
</evidence>
<organism evidence="9 12">
    <name type="scientific">Corynebacterium otitidis ATCC 51513</name>
    <dbReference type="NCBI Taxonomy" id="883169"/>
    <lineage>
        <taxon>Bacteria</taxon>
        <taxon>Bacillati</taxon>
        <taxon>Actinomycetota</taxon>
        <taxon>Actinomycetes</taxon>
        <taxon>Mycobacteriales</taxon>
        <taxon>Corynebacteriaceae</taxon>
        <taxon>Corynebacterium</taxon>
    </lineage>
</organism>
<dbReference type="eggNOG" id="COG0398">
    <property type="taxonomic scope" value="Bacteria"/>
</dbReference>
<evidence type="ECO:0000256" key="3">
    <source>
        <dbReference type="ARBA" id="ARBA00022475"/>
    </source>
</evidence>